<dbReference type="OrthoDB" id="156475at2157"/>
<feature type="transmembrane region" description="Helical" evidence="1">
    <location>
        <begin position="116"/>
        <end position="139"/>
    </location>
</feature>
<dbReference type="Proteomes" id="UP000236755">
    <property type="component" value="Unassembled WGS sequence"/>
</dbReference>
<feature type="transmembrane region" description="Helical" evidence="1">
    <location>
        <begin position="214"/>
        <end position="238"/>
    </location>
</feature>
<evidence type="ECO:0000313" key="3">
    <source>
        <dbReference type="Proteomes" id="UP000236755"/>
    </source>
</evidence>
<dbReference type="EMBL" id="FNQT01000007">
    <property type="protein sequence ID" value="SEA37588.1"/>
    <property type="molecule type" value="Genomic_DNA"/>
</dbReference>
<name>A0A1H4AP53_9EURY</name>
<keyword evidence="1" id="KW-0472">Membrane</keyword>
<sequence length="245" mass="26103">MPTDATLVTAVRADLMWLLTAWRQLLFSSESNRHPVRARWSPQTTRERVGFWVWSALGAVLIGVTYPFVVAGFWVRYVTHRLNQVATGLGLLALLAAVGVAWSALTALAWGQLPAAGFKAVLTASVVATGSAGLAWAAARTGGRRVTFVVAYPFAVAAIFLPPVTAALFSPTLGEIILPRSTSLAAWILDNLLVVGNLSTVIRQQFDLSGLAFVAMWSGLAAPIGWLLGLLVTLANAVRPRDGGR</sequence>
<reference evidence="2 3" key="1">
    <citation type="submission" date="2016-10" db="EMBL/GenBank/DDBJ databases">
        <authorList>
            <person name="de Groot N.N."/>
        </authorList>
    </citation>
    <scope>NUCLEOTIDE SEQUENCE [LARGE SCALE GENOMIC DNA]</scope>
    <source>
        <strain evidence="2 3">CGMCC 1.8712</strain>
    </source>
</reference>
<keyword evidence="1" id="KW-1133">Transmembrane helix</keyword>
<proteinExistence type="predicted"/>
<accession>A0A1H4AP53</accession>
<dbReference type="RefSeq" id="WP_092635983.1">
    <property type="nucleotide sequence ID" value="NZ_FNQT01000007.1"/>
</dbReference>
<evidence type="ECO:0000313" key="2">
    <source>
        <dbReference type="EMBL" id="SEA37588.1"/>
    </source>
</evidence>
<keyword evidence="1" id="KW-0812">Transmembrane</keyword>
<keyword evidence="3" id="KW-1185">Reference proteome</keyword>
<feature type="transmembrane region" description="Helical" evidence="1">
    <location>
        <begin position="87"/>
        <end position="110"/>
    </location>
</feature>
<feature type="transmembrane region" description="Helical" evidence="1">
    <location>
        <begin position="146"/>
        <end position="164"/>
    </location>
</feature>
<evidence type="ECO:0000256" key="1">
    <source>
        <dbReference type="SAM" id="Phobius"/>
    </source>
</evidence>
<dbReference type="AlphaFoldDB" id="A0A1H4AP53"/>
<protein>
    <submittedName>
        <fullName evidence="2">Uncharacterized protein</fullName>
    </submittedName>
</protein>
<organism evidence="2 3">
    <name type="scientific">Haloplanus vescus</name>
    <dbReference type="NCBI Taxonomy" id="555874"/>
    <lineage>
        <taxon>Archaea</taxon>
        <taxon>Methanobacteriati</taxon>
        <taxon>Methanobacteriota</taxon>
        <taxon>Stenosarchaea group</taxon>
        <taxon>Halobacteria</taxon>
        <taxon>Halobacteriales</taxon>
        <taxon>Haloferacaceae</taxon>
        <taxon>Haloplanus</taxon>
    </lineage>
</organism>
<gene>
    <name evidence="2" type="ORF">SAMN04488065_2867</name>
</gene>
<feature type="transmembrane region" description="Helical" evidence="1">
    <location>
        <begin position="51"/>
        <end position="75"/>
    </location>
</feature>